<keyword evidence="2" id="KW-1185">Reference proteome</keyword>
<name>A0A0G4MIA8_VERLO</name>
<evidence type="ECO:0000313" key="1">
    <source>
        <dbReference type="EMBL" id="CRK33964.1"/>
    </source>
</evidence>
<evidence type="ECO:0000313" key="2">
    <source>
        <dbReference type="Proteomes" id="UP000044602"/>
    </source>
</evidence>
<reference evidence="1 2" key="1">
    <citation type="submission" date="2015-05" db="EMBL/GenBank/DDBJ databases">
        <authorList>
            <person name="Wang D.B."/>
            <person name="Wang M."/>
        </authorList>
    </citation>
    <scope>NUCLEOTIDE SEQUENCE [LARGE SCALE GENOMIC DNA]</scope>
    <source>
        <strain evidence="1">VL1</strain>
    </source>
</reference>
<protein>
    <submittedName>
        <fullName evidence="1">Uncharacterized protein</fullName>
    </submittedName>
</protein>
<gene>
    <name evidence="1" type="ORF">BN1708_006220</name>
</gene>
<accession>A0A0G4MIA8</accession>
<proteinExistence type="predicted"/>
<dbReference type="AlphaFoldDB" id="A0A0G4MIA8"/>
<dbReference type="Proteomes" id="UP000044602">
    <property type="component" value="Unassembled WGS sequence"/>
</dbReference>
<dbReference type="EMBL" id="CVQH01022750">
    <property type="protein sequence ID" value="CRK33964.1"/>
    <property type="molecule type" value="Genomic_DNA"/>
</dbReference>
<sequence length="129" mass="14222">MCSKIFTVFRCNHSSPSYPPAEAPCASFRSAIARANQSNQPLESCPNYNEVKDEKDSYCPDCQAAGRGSLKKTSTLHGSLPKPQALIRSHPYGMDPQQQLASISEADAHDRSKLDWSGFVCLLHQYVFG</sequence>
<organism evidence="1 2">
    <name type="scientific">Verticillium longisporum</name>
    <name type="common">Verticillium dahliae var. longisporum</name>
    <dbReference type="NCBI Taxonomy" id="100787"/>
    <lineage>
        <taxon>Eukaryota</taxon>
        <taxon>Fungi</taxon>
        <taxon>Dikarya</taxon>
        <taxon>Ascomycota</taxon>
        <taxon>Pezizomycotina</taxon>
        <taxon>Sordariomycetes</taxon>
        <taxon>Hypocreomycetidae</taxon>
        <taxon>Glomerellales</taxon>
        <taxon>Plectosphaerellaceae</taxon>
        <taxon>Verticillium</taxon>
    </lineage>
</organism>